<evidence type="ECO:0000313" key="2">
    <source>
        <dbReference type="Proteomes" id="UP000696485"/>
    </source>
</evidence>
<reference evidence="1" key="1">
    <citation type="journal article" date="2020" name="Fungal Divers.">
        <title>Resolving the Mortierellaceae phylogeny through synthesis of multi-gene phylogenetics and phylogenomics.</title>
        <authorList>
            <person name="Vandepol N."/>
            <person name="Liber J."/>
            <person name="Desiro A."/>
            <person name="Na H."/>
            <person name="Kennedy M."/>
            <person name="Barry K."/>
            <person name="Grigoriev I.V."/>
            <person name="Miller A.N."/>
            <person name="O'Donnell K."/>
            <person name="Stajich J.E."/>
            <person name="Bonito G."/>
        </authorList>
    </citation>
    <scope>NUCLEOTIDE SEQUENCE</scope>
    <source>
        <strain evidence="1">NVP1</strain>
    </source>
</reference>
<evidence type="ECO:0000313" key="1">
    <source>
        <dbReference type="EMBL" id="KAF9331511.1"/>
    </source>
</evidence>
<comment type="caution">
    <text evidence="1">The sequence shown here is derived from an EMBL/GenBank/DDBJ whole genome shotgun (WGS) entry which is preliminary data.</text>
</comment>
<dbReference type="AlphaFoldDB" id="A0A9P5SMC3"/>
<organism evidence="1 2">
    <name type="scientific">Podila minutissima</name>
    <dbReference type="NCBI Taxonomy" id="64525"/>
    <lineage>
        <taxon>Eukaryota</taxon>
        <taxon>Fungi</taxon>
        <taxon>Fungi incertae sedis</taxon>
        <taxon>Mucoromycota</taxon>
        <taxon>Mortierellomycotina</taxon>
        <taxon>Mortierellomycetes</taxon>
        <taxon>Mortierellales</taxon>
        <taxon>Mortierellaceae</taxon>
        <taxon>Podila</taxon>
    </lineage>
</organism>
<dbReference type="Gene3D" id="3.80.10.10">
    <property type="entry name" value="Ribonuclease Inhibitor"/>
    <property type="match status" value="1"/>
</dbReference>
<protein>
    <submittedName>
        <fullName evidence="1">Uncharacterized protein</fullName>
    </submittedName>
</protein>
<sequence>MRREMLDISLLLNISPYLEHLSIRTHALVSAQEQGTHSASPSPGLPIKSLDLDIRSLTGRDLIAMIAQCPQLDRISWTDYGTPGGAGEGALREIYPMNNKFNPVDPNTLTPSLASPPPLPLLPRLCFGDAGLMALSQFSTRLTSLDIGQASAGKIQSRTVQAFLQQCSTLIHLRVRGCIQATHMINTRYLLSPFFELTSSDALSRLMPWACTGLQTLSVAFSISELALPFSYTHTTNANNNIIIPSDVNTHDTVAKLQQQHHHQAWAESIVFSQLSLLTQLQTLEIKSSFMRLALGTGFELLSSLTDLKKFSMAGPNIAGGVGGAGAGNTLNHPLAAKPSLFNETMDTWFTKHWAHVESIQVASRDRPKGFTLPPTAALHNRPPHYTISATLF</sequence>
<proteinExistence type="predicted"/>
<name>A0A9P5SMC3_9FUNG</name>
<dbReference type="SUPFAM" id="SSF52047">
    <property type="entry name" value="RNI-like"/>
    <property type="match status" value="1"/>
</dbReference>
<accession>A0A9P5SMC3</accession>
<dbReference type="InterPro" id="IPR032675">
    <property type="entry name" value="LRR_dom_sf"/>
</dbReference>
<dbReference type="EMBL" id="JAAAUY010000318">
    <property type="protein sequence ID" value="KAF9331511.1"/>
    <property type="molecule type" value="Genomic_DNA"/>
</dbReference>
<keyword evidence="2" id="KW-1185">Reference proteome</keyword>
<dbReference type="Proteomes" id="UP000696485">
    <property type="component" value="Unassembled WGS sequence"/>
</dbReference>
<gene>
    <name evidence="1" type="ORF">BG006_005623</name>
</gene>